<dbReference type="AlphaFoldDB" id="A0A2P2N1Z7"/>
<evidence type="ECO:0000256" key="1">
    <source>
        <dbReference type="SAM" id="SignalP"/>
    </source>
</evidence>
<feature type="signal peptide" evidence="1">
    <location>
        <begin position="1"/>
        <end position="20"/>
    </location>
</feature>
<proteinExistence type="predicted"/>
<organism evidence="2">
    <name type="scientific">Rhizophora mucronata</name>
    <name type="common">Asiatic mangrove</name>
    <dbReference type="NCBI Taxonomy" id="61149"/>
    <lineage>
        <taxon>Eukaryota</taxon>
        <taxon>Viridiplantae</taxon>
        <taxon>Streptophyta</taxon>
        <taxon>Embryophyta</taxon>
        <taxon>Tracheophyta</taxon>
        <taxon>Spermatophyta</taxon>
        <taxon>Magnoliopsida</taxon>
        <taxon>eudicotyledons</taxon>
        <taxon>Gunneridae</taxon>
        <taxon>Pentapetalae</taxon>
        <taxon>rosids</taxon>
        <taxon>fabids</taxon>
        <taxon>Malpighiales</taxon>
        <taxon>Rhizophoraceae</taxon>
        <taxon>Rhizophora</taxon>
    </lineage>
</organism>
<protein>
    <submittedName>
        <fullName evidence="2">Uncharacterized protein</fullName>
    </submittedName>
</protein>
<dbReference type="EMBL" id="GGEC01056006">
    <property type="protein sequence ID" value="MBX36490.1"/>
    <property type="molecule type" value="Transcribed_RNA"/>
</dbReference>
<name>A0A2P2N1Z7_RHIMU</name>
<keyword evidence="1" id="KW-0732">Signal</keyword>
<feature type="chain" id="PRO_5015150808" evidence="1">
    <location>
        <begin position="21"/>
        <end position="42"/>
    </location>
</feature>
<sequence length="42" mass="4661">MCALPWLLFKFVLKNGCARALVVWNVLSIAHKVGFDGINDVT</sequence>
<evidence type="ECO:0000313" key="2">
    <source>
        <dbReference type="EMBL" id="MBX36490.1"/>
    </source>
</evidence>
<reference evidence="2" key="1">
    <citation type="submission" date="2018-02" db="EMBL/GenBank/DDBJ databases">
        <title>Rhizophora mucronata_Transcriptome.</title>
        <authorList>
            <person name="Meera S.P."/>
            <person name="Sreeshan A."/>
            <person name="Augustine A."/>
        </authorList>
    </citation>
    <scope>NUCLEOTIDE SEQUENCE</scope>
    <source>
        <tissue evidence="2">Leaf</tissue>
    </source>
</reference>
<accession>A0A2P2N1Z7</accession>